<dbReference type="SUPFAM" id="SSF56300">
    <property type="entry name" value="Metallo-dependent phosphatases"/>
    <property type="match status" value="1"/>
</dbReference>
<dbReference type="GO" id="GO:0008803">
    <property type="term" value="F:bis(5'-nucleosyl)-tetraphosphatase (symmetrical) activity"/>
    <property type="evidence" value="ECO:0007669"/>
    <property type="project" value="TreeGrafter"/>
</dbReference>
<dbReference type="PANTHER" id="PTHR42850">
    <property type="entry name" value="METALLOPHOSPHOESTERASE"/>
    <property type="match status" value="1"/>
</dbReference>
<keyword evidence="3" id="KW-1185">Reference proteome</keyword>
<dbReference type="InterPro" id="IPR050126">
    <property type="entry name" value="Ap4A_hydrolase"/>
</dbReference>
<dbReference type="GO" id="GO:0110154">
    <property type="term" value="P:RNA decapping"/>
    <property type="evidence" value="ECO:0007669"/>
    <property type="project" value="TreeGrafter"/>
</dbReference>
<dbReference type="RefSeq" id="WP_306736268.1">
    <property type="nucleotide sequence ID" value="NZ_JANHAX010000004.1"/>
</dbReference>
<dbReference type="InterPro" id="IPR004843">
    <property type="entry name" value="Calcineurin-like_PHP"/>
</dbReference>
<reference evidence="2" key="1">
    <citation type="submission" date="2022-07" db="EMBL/GenBank/DDBJ databases">
        <authorList>
            <person name="Otstavnykh N."/>
            <person name="Isaeva M."/>
            <person name="Bystritskaya E."/>
        </authorList>
    </citation>
    <scope>NUCLEOTIDE SEQUENCE</scope>
    <source>
        <strain evidence="2">KCTC 52189</strain>
    </source>
</reference>
<feature type="domain" description="Calcineurin-like phosphoesterase" evidence="1">
    <location>
        <begin position="4"/>
        <end position="208"/>
    </location>
</feature>
<evidence type="ECO:0000259" key="1">
    <source>
        <dbReference type="Pfam" id="PF00149"/>
    </source>
</evidence>
<dbReference type="AlphaFoldDB" id="A0AAE4B659"/>
<comment type="caution">
    <text evidence="2">The sequence shown here is derived from an EMBL/GenBank/DDBJ whole genome shotgun (WGS) entry which is preliminary data.</text>
</comment>
<dbReference type="Gene3D" id="3.60.21.10">
    <property type="match status" value="1"/>
</dbReference>
<name>A0AAE4B659_9RHOB</name>
<protein>
    <submittedName>
        <fullName evidence="2">Serine/threonine protein phosphatase</fullName>
    </submittedName>
</protein>
<reference evidence="2" key="2">
    <citation type="submission" date="2023-02" db="EMBL/GenBank/DDBJ databases">
        <title>'Rhodoalgimonas zhirmunskyi' gen. nov., isolated from a red alga.</title>
        <authorList>
            <person name="Nedashkovskaya O.I."/>
            <person name="Otstavnykh N.Y."/>
            <person name="Bystritskaya E.P."/>
            <person name="Balabanova L.A."/>
            <person name="Isaeva M.P."/>
        </authorList>
    </citation>
    <scope>NUCLEOTIDE SEQUENCE</scope>
    <source>
        <strain evidence="2">KCTC 52189</strain>
    </source>
</reference>
<dbReference type="InterPro" id="IPR029052">
    <property type="entry name" value="Metallo-depent_PP-like"/>
</dbReference>
<evidence type="ECO:0000313" key="2">
    <source>
        <dbReference type="EMBL" id="MDQ2090979.1"/>
    </source>
</evidence>
<gene>
    <name evidence="2" type="ORF">NO357_13830</name>
</gene>
<dbReference type="EMBL" id="JANHAX010000004">
    <property type="protein sequence ID" value="MDQ2090979.1"/>
    <property type="molecule type" value="Genomic_DNA"/>
</dbReference>
<accession>A0AAE4B659</accession>
<sequence length="246" mass="27275">MTEPIYAIGDIHGQHDMLLDVLTLIEADGGTRARVMVLGDLVDRGPDSRAVLDTLISGRAQGRDWIVLRGNHDRMFLDFLEAGRIDHSAFRSKKIIESGEGWLHDMIGGLDTLASYDIDPTLPLPELIAGTQDAVPQAHLDFLRACPLYHVEDHLLFVHAGIDPKLPLDWQTEDHLLWIRDPFLTHVEPFDWLVVHGHSAIDAPRHYGNRINLDSGAGWGRPLTAAVIEGANAWVLTPKGRVPLAP</sequence>
<proteinExistence type="predicted"/>
<dbReference type="CDD" id="cd00144">
    <property type="entry name" value="MPP_PPP_family"/>
    <property type="match status" value="1"/>
</dbReference>
<dbReference type="Pfam" id="PF00149">
    <property type="entry name" value="Metallophos"/>
    <property type="match status" value="1"/>
</dbReference>
<organism evidence="2 3">
    <name type="scientific">Marimonas arenosa</name>
    <dbReference type="NCBI Taxonomy" id="1795305"/>
    <lineage>
        <taxon>Bacteria</taxon>
        <taxon>Pseudomonadati</taxon>
        <taxon>Pseudomonadota</taxon>
        <taxon>Alphaproteobacteria</taxon>
        <taxon>Rhodobacterales</taxon>
        <taxon>Paracoccaceae</taxon>
        <taxon>Marimonas</taxon>
    </lineage>
</organism>
<dbReference type="PANTHER" id="PTHR42850:SF4">
    <property type="entry name" value="ZINC-DEPENDENT ENDOPOLYPHOSPHATASE"/>
    <property type="match status" value="1"/>
</dbReference>
<evidence type="ECO:0000313" key="3">
    <source>
        <dbReference type="Proteomes" id="UP001226762"/>
    </source>
</evidence>
<dbReference type="GO" id="GO:0005737">
    <property type="term" value="C:cytoplasm"/>
    <property type="evidence" value="ECO:0007669"/>
    <property type="project" value="TreeGrafter"/>
</dbReference>
<dbReference type="Proteomes" id="UP001226762">
    <property type="component" value="Unassembled WGS sequence"/>
</dbReference>
<dbReference type="GO" id="GO:0016791">
    <property type="term" value="F:phosphatase activity"/>
    <property type="evidence" value="ECO:0007669"/>
    <property type="project" value="TreeGrafter"/>
</dbReference>